<keyword evidence="8 10" id="KW-0460">Magnesium</keyword>
<dbReference type="AlphaFoldDB" id="A0A2N6PFT9"/>
<feature type="binding site" evidence="10">
    <location>
        <begin position="19"/>
        <end position="26"/>
    </location>
    <ligand>
        <name>ATP</name>
        <dbReference type="ChEBI" id="CHEBI:30616"/>
    </ligand>
</feature>
<comment type="catalytic activity">
    <reaction evidence="9 10 11">
        <text>adenosine(37) in tRNA + dimethylallyl diphosphate = N(6)-dimethylallyladenosine(37) in tRNA + diphosphate</text>
        <dbReference type="Rhea" id="RHEA:26482"/>
        <dbReference type="Rhea" id="RHEA-COMP:10162"/>
        <dbReference type="Rhea" id="RHEA-COMP:10375"/>
        <dbReference type="ChEBI" id="CHEBI:33019"/>
        <dbReference type="ChEBI" id="CHEBI:57623"/>
        <dbReference type="ChEBI" id="CHEBI:74411"/>
        <dbReference type="ChEBI" id="CHEBI:74415"/>
        <dbReference type="EC" id="2.5.1.75"/>
    </reaction>
</comment>
<proteinExistence type="inferred from homology"/>
<evidence type="ECO:0000313" key="14">
    <source>
        <dbReference type="EMBL" id="PMB97550.1"/>
    </source>
</evidence>
<evidence type="ECO:0000256" key="1">
    <source>
        <dbReference type="ARBA" id="ARBA00001946"/>
    </source>
</evidence>
<dbReference type="InterPro" id="IPR039657">
    <property type="entry name" value="Dimethylallyltransferase"/>
</dbReference>
<gene>
    <name evidence="10" type="primary">miaA</name>
    <name evidence="14" type="ORF">CJ198_10905</name>
</gene>
<dbReference type="SUPFAM" id="SSF52540">
    <property type="entry name" value="P-loop containing nucleoside triphosphate hydrolases"/>
    <property type="match status" value="1"/>
</dbReference>
<evidence type="ECO:0000256" key="7">
    <source>
        <dbReference type="ARBA" id="ARBA00022840"/>
    </source>
</evidence>
<dbReference type="Gene3D" id="3.40.50.300">
    <property type="entry name" value="P-loop containing nucleotide triphosphate hydrolases"/>
    <property type="match status" value="1"/>
</dbReference>
<feature type="binding site" evidence="10">
    <location>
        <begin position="21"/>
        <end position="26"/>
    </location>
    <ligand>
        <name>substrate</name>
    </ligand>
</feature>
<organism evidence="14 15">
    <name type="scientific">Brevibacterium luteolum</name>
    <dbReference type="NCBI Taxonomy" id="199591"/>
    <lineage>
        <taxon>Bacteria</taxon>
        <taxon>Bacillati</taxon>
        <taxon>Actinomycetota</taxon>
        <taxon>Actinomycetes</taxon>
        <taxon>Micrococcales</taxon>
        <taxon>Brevibacteriaceae</taxon>
        <taxon>Brevibacterium</taxon>
    </lineage>
</organism>
<evidence type="ECO:0000256" key="11">
    <source>
        <dbReference type="RuleBase" id="RU003783"/>
    </source>
</evidence>
<evidence type="ECO:0000256" key="5">
    <source>
        <dbReference type="ARBA" id="ARBA00022694"/>
    </source>
</evidence>
<dbReference type="OrthoDB" id="9776390at2"/>
<evidence type="ECO:0000256" key="9">
    <source>
        <dbReference type="ARBA" id="ARBA00049563"/>
    </source>
</evidence>
<keyword evidence="4 10" id="KW-0808">Transferase</keyword>
<evidence type="ECO:0000313" key="15">
    <source>
        <dbReference type="Proteomes" id="UP000235703"/>
    </source>
</evidence>
<dbReference type="FunFam" id="1.10.20.140:FF:000001">
    <property type="entry name" value="tRNA dimethylallyltransferase"/>
    <property type="match status" value="1"/>
</dbReference>
<dbReference type="InterPro" id="IPR018022">
    <property type="entry name" value="IPT"/>
</dbReference>
<dbReference type="Pfam" id="PF01715">
    <property type="entry name" value="IPPT"/>
    <property type="match status" value="1"/>
</dbReference>
<evidence type="ECO:0000256" key="13">
    <source>
        <dbReference type="RuleBase" id="RU003785"/>
    </source>
</evidence>
<dbReference type="PANTHER" id="PTHR11088:SF60">
    <property type="entry name" value="TRNA DIMETHYLALLYLTRANSFERASE"/>
    <property type="match status" value="1"/>
</dbReference>
<feature type="site" description="Interaction with substrate tRNA" evidence="10">
    <location>
        <position position="110"/>
    </location>
</feature>
<comment type="cofactor">
    <cofactor evidence="1 10">
        <name>Mg(2+)</name>
        <dbReference type="ChEBI" id="CHEBI:18420"/>
    </cofactor>
</comment>
<dbReference type="HAMAP" id="MF_00185">
    <property type="entry name" value="IPP_trans"/>
    <property type="match status" value="1"/>
</dbReference>
<keyword evidence="15" id="KW-1185">Reference proteome</keyword>
<keyword evidence="7 10" id="KW-0067">ATP-binding</keyword>
<evidence type="ECO:0000256" key="3">
    <source>
        <dbReference type="ARBA" id="ARBA00005842"/>
    </source>
</evidence>
<dbReference type="EMBL" id="PNFZ01000006">
    <property type="protein sequence ID" value="PMB97550.1"/>
    <property type="molecule type" value="Genomic_DNA"/>
</dbReference>
<dbReference type="EC" id="2.5.1.75" evidence="10"/>
<dbReference type="NCBIfam" id="TIGR00174">
    <property type="entry name" value="miaA"/>
    <property type="match status" value="1"/>
</dbReference>
<dbReference type="PANTHER" id="PTHR11088">
    <property type="entry name" value="TRNA DIMETHYLALLYLTRANSFERASE"/>
    <property type="match status" value="1"/>
</dbReference>
<evidence type="ECO:0000256" key="6">
    <source>
        <dbReference type="ARBA" id="ARBA00022741"/>
    </source>
</evidence>
<feature type="site" description="Interaction with substrate tRNA" evidence="10">
    <location>
        <position position="131"/>
    </location>
</feature>
<comment type="subunit">
    <text evidence="10">Monomer.</text>
</comment>
<comment type="caution">
    <text evidence="10">Lacks conserved residue(s) required for the propagation of feature annotation.</text>
</comment>
<comment type="similarity">
    <text evidence="3 10 13">Belongs to the IPP transferase family.</text>
</comment>
<dbReference type="RefSeq" id="WP_102162633.1">
    <property type="nucleotide sequence ID" value="NZ_PNFZ01000006.1"/>
</dbReference>
<comment type="function">
    <text evidence="2 10 12">Catalyzes the transfer of a dimethylallyl group onto the adenine at position 37 in tRNAs that read codons beginning with uridine, leading to the formation of N6-(dimethylallyl)adenosine (i(6)A).</text>
</comment>
<dbReference type="GO" id="GO:0052381">
    <property type="term" value="F:tRNA dimethylallyltransferase activity"/>
    <property type="evidence" value="ECO:0007669"/>
    <property type="project" value="UniProtKB-UniRule"/>
</dbReference>
<accession>A0A2N6PFT9</accession>
<dbReference type="Gene3D" id="1.10.20.140">
    <property type="match status" value="1"/>
</dbReference>
<sequence>MSPADRTAQPVTPVINIVGATATGKSDLAVALAQKLGGEIINADAMQFYRGMDIGTAKLPVAERGGIEHHLIDILDVTEDASVADFQTRARGIIADLQARNLVPILVGGSGLYVRAATDVMTFPGTDPALRARLEDEAVTHGPAGLHDRLAALDPAAAAKITTGDTRRIVRALEVIELTGQPFTAHLPRYAYAMPTVQIGLAEDRSVLNERIAARVERMWEAGWVDEVTRLLDAGLREGRTASQAIGYAQIIDYLDGRMSAEAAVESTIIRTRQFAKRQLTWFRRDERIQWLDATDPELVEKAEALHRQCYAHGAETLPAEREPRR</sequence>
<evidence type="ECO:0000256" key="12">
    <source>
        <dbReference type="RuleBase" id="RU003784"/>
    </source>
</evidence>
<name>A0A2N6PFT9_9MICO</name>
<keyword evidence="6 10" id="KW-0547">Nucleotide-binding</keyword>
<evidence type="ECO:0000256" key="8">
    <source>
        <dbReference type="ARBA" id="ARBA00022842"/>
    </source>
</evidence>
<evidence type="ECO:0000256" key="4">
    <source>
        <dbReference type="ARBA" id="ARBA00022679"/>
    </source>
</evidence>
<comment type="caution">
    <text evidence="14">The sequence shown here is derived from an EMBL/GenBank/DDBJ whole genome shotgun (WGS) entry which is preliminary data.</text>
</comment>
<evidence type="ECO:0000256" key="2">
    <source>
        <dbReference type="ARBA" id="ARBA00003213"/>
    </source>
</evidence>
<keyword evidence="5 10" id="KW-0819">tRNA processing</keyword>
<reference evidence="14 15" key="1">
    <citation type="submission" date="2017-09" db="EMBL/GenBank/DDBJ databases">
        <title>Bacterial strain isolated from the female urinary microbiota.</title>
        <authorList>
            <person name="Thomas-White K."/>
            <person name="Kumar N."/>
            <person name="Forster S."/>
            <person name="Putonti C."/>
            <person name="Lawley T."/>
            <person name="Wolfe A.J."/>
        </authorList>
    </citation>
    <scope>NUCLEOTIDE SEQUENCE [LARGE SCALE GENOMIC DNA]</scope>
    <source>
        <strain evidence="14 15">UMB0680</strain>
    </source>
</reference>
<evidence type="ECO:0000256" key="10">
    <source>
        <dbReference type="HAMAP-Rule" id="MF_00185"/>
    </source>
</evidence>
<dbReference type="Proteomes" id="UP000235703">
    <property type="component" value="Unassembled WGS sequence"/>
</dbReference>
<protein>
    <recommendedName>
        <fullName evidence="10">tRNA dimethylallyltransferase</fullName>
        <ecNumber evidence="10">2.5.1.75</ecNumber>
    </recommendedName>
    <alternativeName>
        <fullName evidence="10">Dimethylallyl diphosphate:tRNA dimethylallyltransferase</fullName>
        <shortName evidence="10">DMAPP:tRNA dimethylallyltransferase</shortName>
        <shortName evidence="10">DMATase</shortName>
    </alternativeName>
    <alternativeName>
        <fullName evidence="10">Isopentenyl-diphosphate:tRNA isopentenyltransferase</fullName>
        <shortName evidence="10">IPP transferase</shortName>
        <shortName evidence="10">IPPT</shortName>
        <shortName evidence="10">IPTase</shortName>
    </alternativeName>
</protein>
<dbReference type="GO" id="GO:0006400">
    <property type="term" value="P:tRNA modification"/>
    <property type="evidence" value="ECO:0007669"/>
    <property type="project" value="TreeGrafter"/>
</dbReference>
<dbReference type="InterPro" id="IPR027417">
    <property type="entry name" value="P-loop_NTPase"/>
</dbReference>
<dbReference type="GO" id="GO:0005524">
    <property type="term" value="F:ATP binding"/>
    <property type="evidence" value="ECO:0007669"/>
    <property type="project" value="UniProtKB-UniRule"/>
</dbReference>